<organism evidence="5 6">
    <name type="scientific">Gimesia panareensis</name>
    <dbReference type="NCBI Taxonomy" id="2527978"/>
    <lineage>
        <taxon>Bacteria</taxon>
        <taxon>Pseudomonadati</taxon>
        <taxon>Planctomycetota</taxon>
        <taxon>Planctomycetia</taxon>
        <taxon>Planctomycetales</taxon>
        <taxon>Planctomycetaceae</taxon>
        <taxon>Gimesia</taxon>
    </lineage>
</organism>
<gene>
    <name evidence="5" type="ORF">Pan153_56490</name>
</gene>
<dbReference type="PROSITE" id="PS50005">
    <property type="entry name" value="TPR"/>
    <property type="match status" value="2"/>
</dbReference>
<evidence type="ECO:0000313" key="5">
    <source>
        <dbReference type="EMBL" id="QDV20968.1"/>
    </source>
</evidence>
<evidence type="ECO:0000256" key="2">
    <source>
        <dbReference type="ARBA" id="ARBA00022803"/>
    </source>
</evidence>
<dbReference type="PANTHER" id="PTHR44858:SF1">
    <property type="entry name" value="UDP-N-ACETYLGLUCOSAMINE--PEPTIDE N-ACETYLGLUCOSAMINYLTRANSFERASE SPINDLY-RELATED"/>
    <property type="match status" value="1"/>
</dbReference>
<dbReference type="InterPro" id="IPR050498">
    <property type="entry name" value="Ycf3"/>
</dbReference>
<evidence type="ECO:0000256" key="3">
    <source>
        <dbReference type="PROSITE-ProRule" id="PRU00339"/>
    </source>
</evidence>
<dbReference type="EMBL" id="CP036317">
    <property type="protein sequence ID" value="QDV20968.1"/>
    <property type="molecule type" value="Genomic_DNA"/>
</dbReference>
<reference evidence="5 6" key="1">
    <citation type="submission" date="2019-02" db="EMBL/GenBank/DDBJ databases">
        <title>Deep-cultivation of Planctomycetes and their phenomic and genomic characterization uncovers novel biology.</title>
        <authorList>
            <person name="Wiegand S."/>
            <person name="Jogler M."/>
            <person name="Boedeker C."/>
            <person name="Pinto D."/>
            <person name="Vollmers J."/>
            <person name="Rivas-Marin E."/>
            <person name="Kohn T."/>
            <person name="Peeters S.H."/>
            <person name="Heuer A."/>
            <person name="Rast P."/>
            <person name="Oberbeckmann S."/>
            <person name="Bunk B."/>
            <person name="Jeske O."/>
            <person name="Meyerdierks A."/>
            <person name="Storesund J.E."/>
            <person name="Kallscheuer N."/>
            <person name="Luecker S."/>
            <person name="Lage O.M."/>
            <person name="Pohl T."/>
            <person name="Merkel B.J."/>
            <person name="Hornburger P."/>
            <person name="Mueller R.-W."/>
            <person name="Bruemmer F."/>
            <person name="Labrenz M."/>
            <person name="Spormann A.M."/>
            <person name="Op den Camp H."/>
            <person name="Overmann J."/>
            <person name="Amann R."/>
            <person name="Jetten M.S.M."/>
            <person name="Mascher T."/>
            <person name="Medema M.H."/>
            <person name="Devos D.P."/>
            <person name="Kaster A.-K."/>
            <person name="Ovreas L."/>
            <person name="Rohde M."/>
            <person name="Galperin M.Y."/>
            <person name="Jogler C."/>
        </authorList>
    </citation>
    <scope>NUCLEOTIDE SEQUENCE [LARGE SCALE GENOMIC DNA]</scope>
    <source>
        <strain evidence="5 6">Pan153</strain>
    </source>
</reference>
<proteinExistence type="predicted"/>
<feature type="transmembrane region" description="Helical" evidence="4">
    <location>
        <begin position="25"/>
        <end position="43"/>
    </location>
</feature>
<protein>
    <submittedName>
        <fullName evidence="5">Tetratricopeptide repeat protein</fullName>
    </submittedName>
</protein>
<evidence type="ECO:0000256" key="1">
    <source>
        <dbReference type="ARBA" id="ARBA00022737"/>
    </source>
</evidence>
<feature type="repeat" description="TPR" evidence="3">
    <location>
        <begin position="1119"/>
        <end position="1152"/>
    </location>
</feature>
<dbReference type="SUPFAM" id="SSF48452">
    <property type="entry name" value="TPR-like"/>
    <property type="match status" value="1"/>
</dbReference>
<name>A0A518FX58_9PLAN</name>
<dbReference type="Gene3D" id="1.25.40.10">
    <property type="entry name" value="Tetratricopeptide repeat domain"/>
    <property type="match status" value="2"/>
</dbReference>
<sequence>MTDAEPIQETAPQETKKKRSPVERAVVWGLIAVILLVVLNEWGSRSGYDSTLAALQKRIALSDQGDGNDFSIAEAKALVKGFPYGEERLTKSGKELQYRWLSLFRTYAIQLSLANDGEILSLKTDVEPFGAEQAKKAPQIAAQQLSLPEKGLSEEYQDVVVLTTDQIDSQADGLKGMLVREIVRQALLIGGRDGLGLQTRDGSLRGEVLLIDQPELFPLQLATHINRDREVDIDLIRPLKDAQPVRWKSERFTLPEEGAFETLIEKSEALSRGEFVEGLKTMGYSGSAPQWQEKSTIPDETLQKLNEWNFITQYTAIQNLHKAIAEEGESPERLGALVRAYANLGSLTDYLWSPAHKVFKARALLYAERLKARTDSSPWALAHRAYARTFAGRHQSALVDLETIRSKNQQTDGQQRPLPEWVEVLEAYCSYQPDLLEQAAENDQTRNLAVYLRCLLADPVLDKKQMLASTEQMLKLEPACCQVVDRLCQVRALGVQRMATEHRLDELWPKLHQKLLESNMGTPLKGTIQRYLSALDALTSEEKTRLTVIKFLKDTQPNEIEPSLNGLGQLLQDVSFIHVYRKLSVQTGSLGIPADADELTDYLKLVKGHPYEQVIASFTSDQPQAKIAYEKLMQTYDPCELELNAFPLIKNASYKLSPNAFNQLYREAGENADFVYEDQLQRMRCLQQLLSETRQEQNSEFAEILMKVSPHMPQTVILNIKTDKEYFENHKAELMERYGKSPEVLTAVANRYLADQNDTQAEEVLKRRIEIAPDHETYTSLANLYYNRGEKEKWKETLETALELTSLGLENASIRSKLAYYHMHRGEWEQAKPLAVQAAMSYSAWGLLTAAYCYEGLGELEQAEQYHRACSMQYAGSATGWYFFCVRTGYGDIDSARQVAEQRLLANPSTTDFYLTMELGVFQLTQGLKSKAFDTLLATYQKHNDGYCGLLAALIADDLELHDERDDLLKQIAGMWNQDFGKAELANIFQTLLQNPDQMEWNANRFQSLLVQIQDGSPTNFYYFAGKFLEQHGQEKWANIYLQSAATSSATNKYNCMLAAQHLRSKNIEIHDRRTTELDAGYAAARQQLQQVTRLLQKGKPQEAIDICDAVLKSKPELIAALMSRGQAHEALKNDKAALADYQRALEIDPDYWLAHNNLTYIYAASEQEEFRDKAAALQHAQRAFDLQPTKFWGNYSAMAVAYAANGQFEKAIEMQNQVLRLGPESQRLETVRRLSLFREGKPYLRSAEK</sequence>
<dbReference type="SUPFAM" id="SSF81901">
    <property type="entry name" value="HCP-like"/>
    <property type="match status" value="1"/>
</dbReference>
<dbReference type="Pfam" id="PF00515">
    <property type="entry name" value="TPR_1"/>
    <property type="match status" value="1"/>
</dbReference>
<dbReference type="OrthoDB" id="213842at2"/>
<keyword evidence="2 3" id="KW-0802">TPR repeat</keyword>
<dbReference type="PANTHER" id="PTHR44858">
    <property type="entry name" value="TETRATRICOPEPTIDE REPEAT PROTEIN 6"/>
    <property type="match status" value="1"/>
</dbReference>
<keyword evidence="4" id="KW-0812">Transmembrane</keyword>
<keyword evidence="1" id="KW-0677">Repeat</keyword>
<accession>A0A518FX58</accession>
<feature type="repeat" description="TPR" evidence="3">
    <location>
        <begin position="1193"/>
        <end position="1226"/>
    </location>
</feature>
<dbReference type="SMART" id="SM00028">
    <property type="entry name" value="TPR"/>
    <property type="match status" value="7"/>
</dbReference>
<dbReference type="RefSeq" id="WP_145459542.1">
    <property type="nucleotide sequence ID" value="NZ_CP036317.1"/>
</dbReference>
<evidence type="ECO:0000313" key="6">
    <source>
        <dbReference type="Proteomes" id="UP000320839"/>
    </source>
</evidence>
<dbReference type="Pfam" id="PF13181">
    <property type="entry name" value="TPR_8"/>
    <property type="match status" value="1"/>
</dbReference>
<dbReference type="AlphaFoldDB" id="A0A518FX58"/>
<evidence type="ECO:0000256" key="4">
    <source>
        <dbReference type="SAM" id="Phobius"/>
    </source>
</evidence>
<dbReference type="InterPro" id="IPR011990">
    <property type="entry name" value="TPR-like_helical_dom_sf"/>
</dbReference>
<dbReference type="Proteomes" id="UP000320839">
    <property type="component" value="Chromosome"/>
</dbReference>
<dbReference type="InterPro" id="IPR019734">
    <property type="entry name" value="TPR_rpt"/>
</dbReference>
<keyword evidence="4" id="KW-0472">Membrane</keyword>
<keyword evidence="4" id="KW-1133">Transmembrane helix</keyword>